<dbReference type="NCBIfam" id="TIGR00008">
    <property type="entry name" value="infA"/>
    <property type="match status" value="1"/>
</dbReference>
<dbReference type="CDD" id="cd04451">
    <property type="entry name" value="S1_IF1"/>
    <property type="match status" value="1"/>
</dbReference>
<dbReference type="STRING" id="1678840.ATC1_11371"/>
<accession>A0A0K8P9V5</accession>
<comment type="subunit">
    <text evidence="4">Component of the 30S ribosomal translation pre-initiation complex which assembles on the 30S ribosome in the order IF-2 and IF-3, IF-1 and N-formylmethionyl-tRNA(fMet); mRNA recruitment can occur at any time during PIC assembly.</text>
</comment>
<protein>
    <recommendedName>
        <fullName evidence="4 5">Translation initiation factor IF-1</fullName>
    </recommendedName>
</protein>
<dbReference type="PANTHER" id="PTHR33370:SF1">
    <property type="entry name" value="TRANSLATION INITIATION FACTOR IF-1, CHLOROPLASTIC"/>
    <property type="match status" value="1"/>
</dbReference>
<reference evidence="7" key="1">
    <citation type="journal article" date="2015" name="Genome Announc.">
        <title>Draft Genome Sequence of Anaerolineae Strain TC1, a Novel Isolate from a Methanogenic Wastewater Treatment System.</title>
        <authorList>
            <person name="Matsuura N."/>
            <person name="Tourlousse D.M."/>
            <person name="Sun L."/>
            <person name="Toyonaga M."/>
            <person name="Kuroda K."/>
            <person name="Ohashi A."/>
            <person name="Cruz R."/>
            <person name="Yamaguchi T."/>
            <person name="Sekiguchi Y."/>
        </authorList>
    </citation>
    <scope>NUCLEOTIDE SEQUENCE [LARGE SCALE GENOMIC DNA]</scope>
    <source>
        <strain evidence="7">TC1</strain>
    </source>
</reference>
<comment type="function">
    <text evidence="4">One of the essential components for the initiation of protein synthesis. Stabilizes the binding of IF-2 and IF-3 on the 30S subunit to which N-formylmethionyl-tRNA(fMet) subsequently binds. Helps modulate mRNA selection, yielding the 30S pre-initiation complex (PIC). Upon addition of the 50S ribosomal subunit IF-1, IF-2 and IF-3 are released leaving the mature 70S translation initiation complex.</text>
</comment>
<evidence type="ECO:0000256" key="2">
    <source>
        <dbReference type="ARBA" id="ARBA00022540"/>
    </source>
</evidence>
<keyword evidence="4" id="KW-0963">Cytoplasm</keyword>
<dbReference type="GO" id="GO:0019843">
    <property type="term" value="F:rRNA binding"/>
    <property type="evidence" value="ECO:0007669"/>
    <property type="project" value="UniProtKB-UniRule"/>
</dbReference>
<dbReference type="InterPro" id="IPR004368">
    <property type="entry name" value="TIF_IF1"/>
</dbReference>
<sequence>MAKEEDSKISVEGTIIEALPGTQFRVRLENGHEVLAYLSGRMRKFYIRILLGDHVRVEMSPYDLTRGRIVYRQRKPNEFGGHDDEMM</sequence>
<evidence type="ECO:0000256" key="5">
    <source>
        <dbReference type="NCBIfam" id="TIGR00008"/>
    </source>
</evidence>
<comment type="subcellular location">
    <subcellularLocation>
        <location evidence="4">Cytoplasm</location>
    </subcellularLocation>
</comment>
<dbReference type="AlphaFoldDB" id="A0A0K8P9V5"/>
<dbReference type="HAMAP" id="MF_00075">
    <property type="entry name" value="IF_1"/>
    <property type="match status" value="1"/>
</dbReference>
<dbReference type="Gene3D" id="2.40.50.140">
    <property type="entry name" value="Nucleic acid-binding proteins"/>
    <property type="match status" value="1"/>
</dbReference>
<keyword evidence="4" id="KW-0699">rRNA-binding</keyword>
<comment type="similarity">
    <text evidence="1 4">Belongs to the IF-1 family.</text>
</comment>
<dbReference type="Pfam" id="PF01176">
    <property type="entry name" value="eIF-1a"/>
    <property type="match status" value="1"/>
</dbReference>
<dbReference type="Proteomes" id="UP000053370">
    <property type="component" value="Unassembled WGS sequence"/>
</dbReference>
<evidence type="ECO:0000256" key="4">
    <source>
        <dbReference type="HAMAP-Rule" id="MF_00075"/>
    </source>
</evidence>
<dbReference type="InterPro" id="IPR012340">
    <property type="entry name" value="NA-bd_OB-fold"/>
</dbReference>
<dbReference type="GO" id="GO:0043022">
    <property type="term" value="F:ribosome binding"/>
    <property type="evidence" value="ECO:0007669"/>
    <property type="project" value="UniProtKB-UniRule"/>
</dbReference>
<dbReference type="SUPFAM" id="SSF50249">
    <property type="entry name" value="Nucleic acid-binding proteins"/>
    <property type="match status" value="1"/>
</dbReference>
<dbReference type="GO" id="GO:0003743">
    <property type="term" value="F:translation initiation factor activity"/>
    <property type="evidence" value="ECO:0007669"/>
    <property type="project" value="UniProtKB-UniRule"/>
</dbReference>
<dbReference type="OrthoDB" id="9803250at2"/>
<dbReference type="PROSITE" id="PS50832">
    <property type="entry name" value="S1_IF1_TYPE"/>
    <property type="match status" value="1"/>
</dbReference>
<keyword evidence="3 4" id="KW-0648">Protein biosynthesis</keyword>
<dbReference type="PATRIC" id="fig|1678840.3.peg.450"/>
<dbReference type="InterPro" id="IPR006196">
    <property type="entry name" value="RNA-binding_domain_S1_IF1"/>
</dbReference>
<evidence type="ECO:0000256" key="1">
    <source>
        <dbReference type="ARBA" id="ARBA00010939"/>
    </source>
</evidence>
<gene>
    <name evidence="4" type="primary">infA</name>
    <name evidence="7" type="ORF">ATC1_11371</name>
</gene>
<keyword evidence="4" id="KW-0694">RNA-binding</keyword>
<dbReference type="GO" id="GO:0005829">
    <property type="term" value="C:cytosol"/>
    <property type="evidence" value="ECO:0007669"/>
    <property type="project" value="TreeGrafter"/>
</dbReference>
<evidence type="ECO:0000256" key="3">
    <source>
        <dbReference type="ARBA" id="ARBA00022917"/>
    </source>
</evidence>
<evidence type="ECO:0000259" key="6">
    <source>
        <dbReference type="PROSITE" id="PS50832"/>
    </source>
</evidence>
<dbReference type="FunFam" id="2.40.50.140:FF:000002">
    <property type="entry name" value="Translation initiation factor IF-1"/>
    <property type="match status" value="1"/>
</dbReference>
<feature type="domain" description="S1-like" evidence="6">
    <location>
        <begin position="1"/>
        <end position="74"/>
    </location>
</feature>
<keyword evidence="2 4" id="KW-0396">Initiation factor</keyword>
<dbReference type="RefSeq" id="WP_062277757.1">
    <property type="nucleotide sequence ID" value="NZ_DF968179.1"/>
</dbReference>
<name>A0A0K8P9V5_9CHLR</name>
<evidence type="ECO:0000313" key="8">
    <source>
        <dbReference type="Proteomes" id="UP000053370"/>
    </source>
</evidence>
<evidence type="ECO:0000313" key="7">
    <source>
        <dbReference type="EMBL" id="GAP39437.1"/>
    </source>
</evidence>
<organism evidence="7">
    <name type="scientific">Flexilinea flocculi</name>
    <dbReference type="NCBI Taxonomy" id="1678840"/>
    <lineage>
        <taxon>Bacteria</taxon>
        <taxon>Bacillati</taxon>
        <taxon>Chloroflexota</taxon>
        <taxon>Anaerolineae</taxon>
        <taxon>Anaerolineales</taxon>
        <taxon>Anaerolineaceae</taxon>
        <taxon>Flexilinea</taxon>
    </lineage>
</organism>
<keyword evidence="8" id="KW-1185">Reference proteome</keyword>
<dbReference type="PANTHER" id="PTHR33370">
    <property type="entry name" value="TRANSLATION INITIATION FACTOR IF-1, CHLOROPLASTIC"/>
    <property type="match status" value="1"/>
</dbReference>
<proteinExistence type="inferred from homology"/>
<dbReference type="EMBL" id="DF968179">
    <property type="protein sequence ID" value="GAP39437.1"/>
    <property type="molecule type" value="Genomic_DNA"/>
</dbReference>